<comment type="caution">
    <text evidence="1">The sequence shown here is derived from an EMBL/GenBank/DDBJ whole genome shotgun (WGS) entry which is preliminary data.</text>
</comment>
<organism evidence="1 2">
    <name type="scientific">Acaulospora colombiana</name>
    <dbReference type="NCBI Taxonomy" id="27376"/>
    <lineage>
        <taxon>Eukaryota</taxon>
        <taxon>Fungi</taxon>
        <taxon>Fungi incertae sedis</taxon>
        <taxon>Mucoromycota</taxon>
        <taxon>Glomeromycotina</taxon>
        <taxon>Glomeromycetes</taxon>
        <taxon>Diversisporales</taxon>
        <taxon>Acaulosporaceae</taxon>
        <taxon>Acaulospora</taxon>
    </lineage>
</organism>
<protein>
    <submittedName>
        <fullName evidence="1">2441_t:CDS:1</fullName>
    </submittedName>
</protein>
<evidence type="ECO:0000313" key="1">
    <source>
        <dbReference type="EMBL" id="CAG8485653.1"/>
    </source>
</evidence>
<sequence length="44" mass="4686">MKDTPYPSDSFPTSVAIEVATYTPTHGGPSAHILGNYLHPSLQS</sequence>
<gene>
    <name evidence="1" type="ORF">ACOLOM_LOCUS2170</name>
</gene>
<proteinExistence type="predicted"/>
<reference evidence="1" key="1">
    <citation type="submission" date="2021-06" db="EMBL/GenBank/DDBJ databases">
        <authorList>
            <person name="Kallberg Y."/>
            <person name="Tangrot J."/>
            <person name="Rosling A."/>
        </authorList>
    </citation>
    <scope>NUCLEOTIDE SEQUENCE</scope>
    <source>
        <strain evidence="1">CL356</strain>
    </source>
</reference>
<dbReference type="EMBL" id="CAJVPT010002697">
    <property type="protein sequence ID" value="CAG8485653.1"/>
    <property type="molecule type" value="Genomic_DNA"/>
</dbReference>
<keyword evidence="2" id="KW-1185">Reference proteome</keyword>
<accession>A0ACA9KPF7</accession>
<dbReference type="Proteomes" id="UP000789525">
    <property type="component" value="Unassembled WGS sequence"/>
</dbReference>
<name>A0ACA9KPF7_9GLOM</name>
<evidence type="ECO:0000313" key="2">
    <source>
        <dbReference type="Proteomes" id="UP000789525"/>
    </source>
</evidence>